<comment type="similarity">
    <text evidence="1">Belongs to the LytR/CpsA/Psr (LCP) family.</text>
</comment>
<dbReference type="Proteomes" id="UP000280819">
    <property type="component" value="Unassembled WGS sequence"/>
</dbReference>
<reference evidence="3 4" key="1">
    <citation type="submission" date="2018-11" db="EMBL/GenBank/DDBJ databases">
        <title>Genomes From Bacteria Associated with the Canine Oral Cavity: a Test Case for Automated Genome-Based Taxonomic Assignment.</title>
        <authorList>
            <person name="Coil D.A."/>
            <person name="Jospin G."/>
            <person name="Darling A.E."/>
            <person name="Wallis C."/>
            <person name="Davis I.J."/>
            <person name="Harris S."/>
            <person name="Eisen J.A."/>
            <person name="Holcombe L.J."/>
            <person name="O'Flynn C."/>
        </authorList>
    </citation>
    <scope>NUCLEOTIDE SEQUENCE [LARGE SCALE GENOMIC DNA]</scope>
    <source>
        <strain evidence="3 4">OH887_COT-365</strain>
    </source>
</reference>
<dbReference type="EMBL" id="RQZG01000004">
    <property type="protein sequence ID" value="RRD06018.1"/>
    <property type="molecule type" value="Genomic_DNA"/>
</dbReference>
<proteinExistence type="inferred from homology"/>
<evidence type="ECO:0000313" key="3">
    <source>
        <dbReference type="EMBL" id="RRD06018.1"/>
    </source>
</evidence>
<protein>
    <submittedName>
        <fullName evidence="3">Transcriptional regulator</fullName>
    </submittedName>
</protein>
<evidence type="ECO:0000313" key="4">
    <source>
        <dbReference type="Proteomes" id="UP000280819"/>
    </source>
</evidence>
<dbReference type="Gene3D" id="3.40.630.190">
    <property type="entry name" value="LCP protein"/>
    <property type="match status" value="1"/>
</dbReference>
<dbReference type="PANTHER" id="PTHR33392">
    <property type="entry name" value="POLYISOPRENYL-TEICHOIC ACID--PEPTIDOGLYCAN TEICHOIC ACID TRANSFERASE TAGU"/>
    <property type="match status" value="1"/>
</dbReference>
<sequence>MRRRGWVKILIGGLAVVLALVVGVALGGLVWVNSSLQRLPVSLPGSKAVWLVVGVDDRAAADEEILEDTGTGEPGARADVLLLARAEGGTLRLLSVDRRVVALDASGTPARLGASWLEGPQRTVDLFCQGLGVGVGHVVQVDFAGLVEVVDALGGIEIRLDHALRDGPAHLELGAGVQRVDGRTALALVRSRQGELLVDGQWQPETRGAEGRQHRAGTVLTQVVHAMRQAGPGRAWEAADVARRRLAVDPGTGVLDVLSLRDLELVPEVLVTEPVAEEDLMTGIEPEGQQQLDVFRDGSC</sequence>
<dbReference type="PANTHER" id="PTHR33392:SF6">
    <property type="entry name" value="POLYISOPRENYL-TEICHOIC ACID--PEPTIDOGLYCAN TEICHOIC ACID TRANSFERASE TAGU"/>
    <property type="match status" value="1"/>
</dbReference>
<dbReference type="InterPro" id="IPR004474">
    <property type="entry name" value="LytR_CpsA_psr"/>
</dbReference>
<dbReference type="InterPro" id="IPR050922">
    <property type="entry name" value="LytR/CpsA/Psr_CW_biosynth"/>
</dbReference>
<dbReference type="Pfam" id="PF03816">
    <property type="entry name" value="LytR_cpsA_psr"/>
    <property type="match status" value="1"/>
</dbReference>
<comment type="caution">
    <text evidence="3">The sequence shown here is derived from an EMBL/GenBank/DDBJ whole genome shotgun (WGS) entry which is preliminary data.</text>
</comment>
<dbReference type="AlphaFoldDB" id="A0A3P1T9Q0"/>
<evidence type="ECO:0000256" key="1">
    <source>
        <dbReference type="ARBA" id="ARBA00006068"/>
    </source>
</evidence>
<accession>A0A3P1T9Q0</accession>
<organism evidence="3 4">
    <name type="scientific">Arachnia propionica</name>
    <dbReference type="NCBI Taxonomy" id="1750"/>
    <lineage>
        <taxon>Bacteria</taxon>
        <taxon>Bacillati</taxon>
        <taxon>Actinomycetota</taxon>
        <taxon>Actinomycetes</taxon>
        <taxon>Propionibacteriales</taxon>
        <taxon>Propionibacteriaceae</taxon>
        <taxon>Arachnia</taxon>
    </lineage>
</organism>
<name>A0A3P1T9Q0_9ACTN</name>
<feature type="domain" description="Cell envelope-related transcriptional attenuator" evidence="2">
    <location>
        <begin position="81"/>
        <end position="195"/>
    </location>
</feature>
<evidence type="ECO:0000259" key="2">
    <source>
        <dbReference type="Pfam" id="PF03816"/>
    </source>
</evidence>
<dbReference type="OrthoDB" id="4865223at2"/>
<dbReference type="RefSeq" id="WP_124843506.1">
    <property type="nucleotide sequence ID" value="NZ_RQZG01000004.1"/>
</dbReference>
<gene>
    <name evidence="3" type="ORF">EII34_04865</name>
</gene>